<evidence type="ECO:0000313" key="2">
    <source>
        <dbReference type="Proteomes" id="UP000192257"/>
    </source>
</evidence>
<sequence>MALQSGEKIRRSGLKPETFAVLKRRHNHLDHQRCGPPAFSWPINAQTLYRNGPARQKKRVFFSFDAKYRRRASPTNPLNCYRNSCWTIGQRNYSLSPQKGGFTKFENAS</sequence>
<keyword evidence="2" id="KW-1185">Reference proteome</keyword>
<dbReference type="RefSeq" id="XP_028881197.1">
    <property type="nucleotide sequence ID" value="XM_029027342.1"/>
</dbReference>
<proteinExistence type="predicted"/>
<accession>A0A1X0NRA7</accession>
<comment type="caution">
    <text evidence="1">The sequence shown here is derived from an EMBL/GenBank/DDBJ whole genome shotgun (WGS) entry which is preliminary data.</text>
</comment>
<dbReference type="AlphaFoldDB" id="A0A1X0NRA7"/>
<dbReference type="GeneID" id="39987122"/>
<dbReference type="Proteomes" id="UP000192257">
    <property type="component" value="Unassembled WGS sequence"/>
</dbReference>
<organism evidence="1 2">
    <name type="scientific">Trypanosoma theileri</name>
    <dbReference type="NCBI Taxonomy" id="67003"/>
    <lineage>
        <taxon>Eukaryota</taxon>
        <taxon>Discoba</taxon>
        <taxon>Euglenozoa</taxon>
        <taxon>Kinetoplastea</taxon>
        <taxon>Metakinetoplastina</taxon>
        <taxon>Trypanosomatida</taxon>
        <taxon>Trypanosomatidae</taxon>
        <taxon>Trypanosoma</taxon>
    </lineage>
</organism>
<dbReference type="EMBL" id="NBCO01000023">
    <property type="protein sequence ID" value="ORC87131.1"/>
    <property type="molecule type" value="Genomic_DNA"/>
</dbReference>
<gene>
    <name evidence="1" type="ORF">TM35_000231020</name>
</gene>
<evidence type="ECO:0000313" key="1">
    <source>
        <dbReference type="EMBL" id="ORC87131.1"/>
    </source>
</evidence>
<name>A0A1X0NRA7_9TRYP</name>
<reference evidence="1 2" key="1">
    <citation type="submission" date="2017-03" db="EMBL/GenBank/DDBJ databases">
        <title>An alternative strategy for trypanosome survival in the mammalian bloodstream revealed through genome and transcriptome analysis of the ubiquitous bovine parasite Trypanosoma (Megatrypanum) theileri.</title>
        <authorList>
            <person name="Kelly S."/>
            <person name="Ivens A."/>
            <person name="Mott A."/>
            <person name="O'Neill E."/>
            <person name="Emms D."/>
            <person name="Macleod O."/>
            <person name="Voorheis P."/>
            <person name="Matthews J."/>
            <person name="Matthews K."/>
            <person name="Carrington M."/>
        </authorList>
    </citation>
    <scope>NUCLEOTIDE SEQUENCE [LARGE SCALE GENOMIC DNA]</scope>
    <source>
        <strain evidence="1">Edinburgh</strain>
    </source>
</reference>
<dbReference type="VEuPathDB" id="TriTrypDB:TM35_000231020"/>
<protein>
    <submittedName>
        <fullName evidence="1">Uncharacterized protein</fullName>
    </submittedName>
</protein>